<keyword evidence="3" id="KW-1185">Reference proteome</keyword>
<accession>L9ZRB4</accession>
<feature type="region of interest" description="Disordered" evidence="1">
    <location>
        <begin position="127"/>
        <end position="152"/>
    </location>
</feature>
<dbReference type="PATRIC" id="fig|1227494.3.peg.1134"/>
<evidence type="ECO:0000313" key="2">
    <source>
        <dbReference type="EMBL" id="ELY88621.1"/>
    </source>
</evidence>
<feature type="region of interest" description="Disordered" evidence="1">
    <location>
        <begin position="20"/>
        <end position="40"/>
    </location>
</feature>
<feature type="compositionally biased region" description="Basic and acidic residues" evidence="1">
    <location>
        <begin position="127"/>
        <end position="137"/>
    </location>
</feature>
<dbReference type="Pfam" id="PF25858">
    <property type="entry name" value="DUF7958"/>
    <property type="match status" value="1"/>
</dbReference>
<gene>
    <name evidence="2" type="ORF">C485_05673</name>
</gene>
<name>L9ZRB4_NATA2</name>
<dbReference type="EMBL" id="AOIK01000016">
    <property type="protein sequence ID" value="ELY88621.1"/>
    <property type="molecule type" value="Genomic_DNA"/>
</dbReference>
<evidence type="ECO:0000313" key="3">
    <source>
        <dbReference type="Proteomes" id="UP000011511"/>
    </source>
</evidence>
<dbReference type="InterPro" id="IPR058264">
    <property type="entry name" value="DUF7958"/>
</dbReference>
<reference evidence="2 3" key="1">
    <citation type="journal article" date="2014" name="PLoS Genet.">
        <title>Phylogenetically driven sequencing of extremely halophilic archaea reveals strategies for static and dynamic osmo-response.</title>
        <authorList>
            <person name="Becker E.A."/>
            <person name="Seitzer P.M."/>
            <person name="Tritt A."/>
            <person name="Larsen D."/>
            <person name="Krusor M."/>
            <person name="Yao A.I."/>
            <person name="Wu D."/>
            <person name="Madern D."/>
            <person name="Eisen J.A."/>
            <person name="Darling A.E."/>
            <person name="Facciotti M.T."/>
        </authorList>
    </citation>
    <scope>NUCLEOTIDE SEQUENCE [LARGE SCALE GENOMIC DNA]</scope>
    <source>
        <strain evidence="2 3">JCM 12890</strain>
    </source>
</reference>
<dbReference type="AlphaFoldDB" id="L9ZRB4"/>
<feature type="compositionally biased region" description="Basic and acidic residues" evidence="1">
    <location>
        <begin position="25"/>
        <end position="40"/>
    </location>
</feature>
<proteinExistence type="predicted"/>
<sequence>MLAVASFIPDQVRQHFGDTRQQLRSHVENSKPVVDEPRDARQADLRRVGQDIYLSSEKDFISSIEELTETDLYQQLEAAATTGASDGTQLNELQDTLAEMDVDFTESAAHFGDSLIEAVGPVGVRWEESQETDKDVTADSSQPLPDREPDARPQMIADFYDFDTIEGFQEDLVHHLRCQVRDCYIEMGIAPPEAFRVLGPGFYENIGWYRHHEFYPDYYNYHAEIDDWQEEHTPEGLLG</sequence>
<protein>
    <submittedName>
        <fullName evidence="2">Uncharacterized protein</fullName>
    </submittedName>
</protein>
<evidence type="ECO:0000256" key="1">
    <source>
        <dbReference type="SAM" id="MobiDB-lite"/>
    </source>
</evidence>
<comment type="caution">
    <text evidence="2">The sequence shown here is derived from an EMBL/GenBank/DDBJ whole genome shotgun (WGS) entry which is preliminary data.</text>
</comment>
<organism evidence="2 3">
    <name type="scientific">Natrinema altunense (strain JCM 12890 / CGMCC 1.3731 / AJ2)</name>
    <dbReference type="NCBI Taxonomy" id="1227494"/>
    <lineage>
        <taxon>Archaea</taxon>
        <taxon>Methanobacteriati</taxon>
        <taxon>Methanobacteriota</taxon>
        <taxon>Stenosarchaea group</taxon>
        <taxon>Halobacteria</taxon>
        <taxon>Halobacteriales</taxon>
        <taxon>Natrialbaceae</taxon>
        <taxon>Natrinema</taxon>
    </lineage>
</organism>
<dbReference type="Proteomes" id="UP000011511">
    <property type="component" value="Unassembled WGS sequence"/>
</dbReference>